<comment type="caution">
    <text evidence="2">The sequence shown here is derived from an EMBL/GenBank/DDBJ whole genome shotgun (WGS) entry which is preliminary data.</text>
</comment>
<evidence type="ECO:0000313" key="2">
    <source>
        <dbReference type="EMBL" id="GMG87474.1"/>
    </source>
</evidence>
<gene>
    <name evidence="2" type="ORF">MNKW57_17950</name>
</gene>
<keyword evidence="3" id="KW-1185">Reference proteome</keyword>
<organism evidence="2 3">
    <name type="scientific">Biformimicrobium ophioploci</name>
    <dbReference type="NCBI Taxonomy" id="3036711"/>
    <lineage>
        <taxon>Bacteria</taxon>
        <taxon>Pseudomonadati</taxon>
        <taxon>Pseudomonadota</taxon>
        <taxon>Gammaproteobacteria</taxon>
        <taxon>Cellvibrionales</taxon>
        <taxon>Microbulbiferaceae</taxon>
        <taxon>Biformimicrobium</taxon>
    </lineage>
</organism>
<keyword evidence="1" id="KW-1133">Transmembrane helix</keyword>
<proteinExistence type="predicted"/>
<sequence>MKAWLGKRLPPAHRVTLDHSRLFVFPTRAGLGFLVILLGLWLLGTNYENNVILGLTFLLLGLFVVVPLHTFSNLSGVTVALRGTQPAFAGEHAVANLRIERRGKQPRERIGLYWPGEVPVEVDLLEKGSTEFQLALPVLERGLVSAPRVCIESSFPLGIFRCWSHLDLDAKFLVYPRPLPAGPLPVGVASGEGKEKSTIAGMDDFAGLKNFQPGHPLKQVAWKQYARGRELYSKEFESYRDERLWLDWDYLPGRDVETRLSLLCDWALQAHRQQLAFGLRIPNKLIEPDKGRAHLNKILEALARFPVRGARDPLGQGGAA</sequence>
<keyword evidence="1" id="KW-0472">Membrane</keyword>
<dbReference type="Proteomes" id="UP001224392">
    <property type="component" value="Unassembled WGS sequence"/>
</dbReference>
<protein>
    <submittedName>
        <fullName evidence="2">DUF58 domain-containing protein</fullName>
    </submittedName>
</protein>
<evidence type="ECO:0000313" key="3">
    <source>
        <dbReference type="Proteomes" id="UP001224392"/>
    </source>
</evidence>
<reference evidence="2 3" key="1">
    <citation type="submission" date="2023-04" db="EMBL/GenBank/DDBJ databases">
        <title>Marinobulbifer ophiurae gen. nov., sp. Nov., isolate from tissue of brittle star Ophioplocus japonicus.</title>
        <authorList>
            <person name="Kawano K."/>
            <person name="Sawayama S."/>
            <person name="Nakagawa S."/>
        </authorList>
    </citation>
    <scope>NUCLEOTIDE SEQUENCE [LARGE SCALE GENOMIC DNA]</scope>
    <source>
        <strain evidence="2 3">NKW57</strain>
    </source>
</reference>
<name>A0ABQ6LZE0_9GAMM</name>
<keyword evidence="1" id="KW-0812">Transmembrane</keyword>
<accession>A0ABQ6LZE0</accession>
<dbReference type="PANTHER" id="PTHR34351:SF1">
    <property type="entry name" value="SLR1927 PROTEIN"/>
    <property type="match status" value="1"/>
</dbReference>
<feature type="transmembrane region" description="Helical" evidence="1">
    <location>
        <begin position="50"/>
        <end position="68"/>
    </location>
</feature>
<evidence type="ECO:0000256" key="1">
    <source>
        <dbReference type="SAM" id="Phobius"/>
    </source>
</evidence>
<feature type="transmembrane region" description="Helical" evidence="1">
    <location>
        <begin position="21"/>
        <end position="44"/>
    </location>
</feature>
<dbReference type="EMBL" id="BSYJ01000003">
    <property type="protein sequence ID" value="GMG87474.1"/>
    <property type="molecule type" value="Genomic_DNA"/>
</dbReference>
<dbReference type="PANTHER" id="PTHR34351">
    <property type="entry name" value="SLR1927 PROTEIN-RELATED"/>
    <property type="match status" value="1"/>
</dbReference>